<dbReference type="Pfam" id="PF20256">
    <property type="entry name" value="MoCoBD_2"/>
    <property type="match status" value="1"/>
</dbReference>
<evidence type="ECO:0000313" key="4">
    <source>
        <dbReference type="Proteomes" id="UP000789423"/>
    </source>
</evidence>
<keyword evidence="4" id="KW-1185">Reference proteome</keyword>
<dbReference type="SUPFAM" id="SSF54665">
    <property type="entry name" value="CO dehydrogenase molybdoprotein N-domain-like"/>
    <property type="match status" value="1"/>
</dbReference>
<dbReference type="InterPro" id="IPR017609">
    <property type="entry name" value="Xanthine_dehydrogenase_dsu"/>
</dbReference>
<protein>
    <recommendedName>
        <fullName evidence="1">Xanthine dehydrogenase subunit D</fullName>
        <ecNumber evidence="1">1.17.1.4</ecNumber>
    </recommendedName>
</protein>
<proteinExistence type="predicted"/>
<name>A0ABM8YDD2_9BACI</name>
<evidence type="ECO:0000256" key="1">
    <source>
        <dbReference type="NCBIfam" id="TIGR03196"/>
    </source>
</evidence>
<keyword evidence="3" id="KW-0560">Oxidoreductase</keyword>
<dbReference type="Pfam" id="PF01315">
    <property type="entry name" value="Ald_Xan_dh_C"/>
    <property type="match status" value="1"/>
</dbReference>
<dbReference type="InterPro" id="IPR037165">
    <property type="entry name" value="AldOxase/xan_DH_Mopterin-bd_sf"/>
</dbReference>
<dbReference type="InterPro" id="IPR008274">
    <property type="entry name" value="AldOxase/xan_DH_MoCoBD1"/>
</dbReference>
<dbReference type="Gene3D" id="3.30.365.10">
    <property type="entry name" value="Aldehyde oxidase/xanthine dehydrogenase, molybdopterin binding domain"/>
    <property type="match status" value="4"/>
</dbReference>
<dbReference type="InterPro" id="IPR046867">
    <property type="entry name" value="AldOxase/xan_DH_MoCoBD2"/>
</dbReference>
<sequence length="751" mass="81830">MHLNRESSGENWRVRPDGVEKVTGTLKYLTDLTFPTMLFGKIMRSHYPHARIIAIHTEKAKKLKGVHGVLTYKDIPGLNGFGILDPNQPVLCHDKVRFIGDAVAAVAAESKEIAEQALKLIEVEYEVFPVVDDPELSLLPSAPQIHEKGNILHRSSFKKGDLDEGFKNCEFIIEETYDTPRQIHAYMETEGGVVVPDKDGGIIVYMGTQHGYCDRFQLSRILNLDETKIRVVSSPMGGSFGGKDELNVQSYGALLALHTGYPVKIHQNRRESIQSGIKRHPMWIKMKTGVDRDGNILAHEATIIADTGAYATLGLTVLECAVENTVGPYLIPNINIDGVSVYTNNGVSGEFRGFGSNQVVFALEGQLDRLAEKLKMDPIELREKNIKRLDGLGALDQTIAPTDGAKEVLDAIKQSNILRMKKTDNGKWKRRGAGIAITILGQGLGHGIPDPGAGCMSISKDGKIEAAFGVEEVGQGVLAVIETLLMKAFKCGSDDLNIVIGDTEKVPHSGSTTASRATTMIWLAIEKMRESFESQILQRASHMTGLPKQQLCLGPGGIWRESKLIVSYVNLAGQLNEPIEVSVEFPYPQSNDTVPKGRYLYSFAAVAAEVEVDLLTGKVTVLGLDQAIAAGPVVSPMGYLGQIEGSGVMSIGYTLTEDCPMEKGKYVTENFDTYLIPTICDVPPDMNVYAIETVQSGDTFGPKGIGEIGTVAVAPAIAKAIHDAIGYWCNRIPVSREEILQAVEKEGRIWT</sequence>
<dbReference type="PANTHER" id="PTHR11908">
    <property type="entry name" value="XANTHINE DEHYDROGENASE"/>
    <property type="match status" value="1"/>
</dbReference>
<gene>
    <name evidence="3" type="primary">pucD</name>
    <name evidence="3" type="ORF">BACCIP111899_03033</name>
</gene>
<dbReference type="Gene3D" id="3.90.1170.50">
    <property type="entry name" value="Aldehyde oxidase/xanthine dehydrogenase, a/b hammerhead"/>
    <property type="match status" value="1"/>
</dbReference>
<dbReference type="EC" id="1.17.1.4" evidence="1"/>
<dbReference type="RefSeq" id="WP_230575853.1">
    <property type="nucleotide sequence ID" value="NZ_CAKJTI010000017.1"/>
</dbReference>
<dbReference type="SMART" id="SM01008">
    <property type="entry name" value="Ald_Xan_dh_C"/>
    <property type="match status" value="1"/>
</dbReference>
<dbReference type="Pfam" id="PF02738">
    <property type="entry name" value="MoCoBD_1"/>
    <property type="match status" value="1"/>
</dbReference>
<dbReference type="PANTHER" id="PTHR11908:SF157">
    <property type="entry name" value="XANTHINE DEHYDROGENASE SUBUNIT D-RELATED"/>
    <property type="match status" value="1"/>
</dbReference>
<organism evidence="3 4">
    <name type="scientific">Bacillus rhizoplanae</name>
    <dbReference type="NCBI Taxonomy" id="2880966"/>
    <lineage>
        <taxon>Bacteria</taxon>
        <taxon>Bacillati</taxon>
        <taxon>Bacillota</taxon>
        <taxon>Bacilli</taxon>
        <taxon>Bacillales</taxon>
        <taxon>Bacillaceae</taxon>
        <taxon>Bacillus</taxon>
    </lineage>
</organism>
<dbReference type="NCBIfam" id="TIGR03196">
    <property type="entry name" value="pucD"/>
    <property type="match status" value="1"/>
</dbReference>
<dbReference type="Proteomes" id="UP000789423">
    <property type="component" value="Unassembled WGS sequence"/>
</dbReference>
<dbReference type="EMBL" id="CAKJTI010000017">
    <property type="protein sequence ID" value="CAG9613814.1"/>
    <property type="molecule type" value="Genomic_DNA"/>
</dbReference>
<dbReference type="GO" id="GO:0004854">
    <property type="term" value="F:xanthine dehydrogenase activity"/>
    <property type="evidence" value="ECO:0007669"/>
    <property type="project" value="UniProtKB-EC"/>
</dbReference>
<feature type="domain" description="Aldehyde oxidase/xanthine dehydrogenase a/b hammerhead" evidence="2">
    <location>
        <begin position="23"/>
        <end position="129"/>
    </location>
</feature>
<dbReference type="InterPro" id="IPR016208">
    <property type="entry name" value="Ald_Oxase/xanthine_DH-like"/>
</dbReference>
<dbReference type="InterPro" id="IPR000674">
    <property type="entry name" value="Ald_Oxase/Xan_DH_a/b"/>
</dbReference>
<accession>A0ABM8YDD2</accession>
<comment type="caution">
    <text evidence="3">The sequence shown here is derived from an EMBL/GenBank/DDBJ whole genome shotgun (WGS) entry which is preliminary data.</text>
</comment>
<evidence type="ECO:0000313" key="3">
    <source>
        <dbReference type="EMBL" id="CAG9613814.1"/>
    </source>
</evidence>
<evidence type="ECO:0000259" key="2">
    <source>
        <dbReference type="SMART" id="SM01008"/>
    </source>
</evidence>
<reference evidence="3 4" key="1">
    <citation type="submission" date="2021-10" db="EMBL/GenBank/DDBJ databases">
        <authorList>
            <person name="Criscuolo A."/>
        </authorList>
    </citation>
    <scope>NUCLEOTIDE SEQUENCE [LARGE SCALE GENOMIC DNA]</scope>
    <source>
        <strain evidence="4">CIP 111899</strain>
    </source>
</reference>
<dbReference type="SUPFAM" id="SSF56003">
    <property type="entry name" value="Molybdenum cofactor-binding domain"/>
    <property type="match status" value="1"/>
</dbReference>
<dbReference type="InterPro" id="IPR036856">
    <property type="entry name" value="Ald_Oxase/Xan_DH_a/b_sf"/>
</dbReference>